<dbReference type="Pfam" id="PF00226">
    <property type="entry name" value="DnaJ"/>
    <property type="match status" value="1"/>
</dbReference>
<dbReference type="PANTHER" id="PTHR44825">
    <property type="match status" value="1"/>
</dbReference>
<keyword evidence="1" id="KW-1133">Transmembrane helix</keyword>
<dbReference type="CDD" id="cd06257">
    <property type="entry name" value="DnaJ"/>
    <property type="match status" value="1"/>
</dbReference>
<reference evidence="3" key="1">
    <citation type="journal article" date="2023" name="bioRxiv">
        <title>Scaffold-level genome assemblies of two parasitoid biocontrol wasps reveal the parthenogenesis mechanism and an associated novel virus.</title>
        <authorList>
            <person name="Inwood S."/>
            <person name="Skelly J."/>
            <person name="Guhlin J."/>
            <person name="Harrop T."/>
            <person name="Goldson S."/>
            <person name="Dearden P."/>
        </authorList>
    </citation>
    <scope>NUCLEOTIDE SEQUENCE</scope>
    <source>
        <strain evidence="3">Lincoln</strain>
        <tissue evidence="3">Whole body</tissue>
    </source>
</reference>
<gene>
    <name evidence="3" type="ORF">PV327_006070</name>
</gene>
<evidence type="ECO:0000256" key="1">
    <source>
        <dbReference type="SAM" id="Phobius"/>
    </source>
</evidence>
<evidence type="ECO:0000313" key="3">
    <source>
        <dbReference type="EMBL" id="KAK0180427.1"/>
    </source>
</evidence>
<dbReference type="EMBL" id="JAQQBR010000003">
    <property type="protein sequence ID" value="KAK0180427.1"/>
    <property type="molecule type" value="Genomic_DNA"/>
</dbReference>
<dbReference type="AlphaFoldDB" id="A0AA39G2R2"/>
<sequence length="228" mass="26802">MFSTFRIISILRCTRRKYGTERKSSTYYEILQVPNDATKKDIRLAFLKLSKKMHPDTSSKGDQASHDDFIKINEAYNVLSKDNSRQEYDSTLLYNNNPNKATFRPSNTTVHCNRDSAWYNLHIRNSGRKHKFSNNEYYRTANHSTKNPYNIVVLCVIIVVFSSMIQAVAFRSGSARRYKRLEEETEKNLKEYNVIRSEAIMLNRNDSIDVLINKLKINRKNEEIDEKR</sequence>
<proteinExistence type="predicted"/>
<evidence type="ECO:0000259" key="2">
    <source>
        <dbReference type="PROSITE" id="PS50076"/>
    </source>
</evidence>
<dbReference type="PROSITE" id="PS50076">
    <property type="entry name" value="DNAJ_2"/>
    <property type="match status" value="1"/>
</dbReference>
<comment type="caution">
    <text evidence="3">The sequence shown here is derived from an EMBL/GenBank/DDBJ whole genome shotgun (WGS) entry which is preliminary data.</text>
</comment>
<dbReference type="PRINTS" id="PR00625">
    <property type="entry name" value="JDOMAIN"/>
</dbReference>
<feature type="transmembrane region" description="Helical" evidence="1">
    <location>
        <begin position="149"/>
        <end position="170"/>
    </location>
</feature>
<dbReference type="InterPro" id="IPR052763">
    <property type="entry name" value="DnaJ_C4"/>
</dbReference>
<dbReference type="Proteomes" id="UP001168972">
    <property type="component" value="Unassembled WGS sequence"/>
</dbReference>
<dbReference type="InterPro" id="IPR036869">
    <property type="entry name" value="J_dom_sf"/>
</dbReference>
<keyword evidence="4" id="KW-1185">Reference proteome</keyword>
<reference evidence="3" key="2">
    <citation type="submission" date="2023-03" db="EMBL/GenBank/DDBJ databases">
        <authorList>
            <person name="Inwood S.N."/>
            <person name="Skelly J.G."/>
            <person name="Guhlin J."/>
            <person name="Harrop T.W.R."/>
            <person name="Goldson S.G."/>
            <person name="Dearden P.K."/>
        </authorList>
    </citation>
    <scope>NUCLEOTIDE SEQUENCE</scope>
    <source>
        <strain evidence="3">Lincoln</strain>
        <tissue evidence="3">Whole body</tissue>
    </source>
</reference>
<keyword evidence="1" id="KW-0472">Membrane</keyword>
<protein>
    <recommendedName>
        <fullName evidence="2">J domain-containing protein</fullName>
    </recommendedName>
</protein>
<accession>A0AA39G2R2</accession>
<name>A0AA39G2R2_MICHY</name>
<keyword evidence="1" id="KW-0812">Transmembrane</keyword>
<dbReference type="SMART" id="SM00271">
    <property type="entry name" value="DnaJ"/>
    <property type="match status" value="1"/>
</dbReference>
<organism evidence="3 4">
    <name type="scientific">Microctonus hyperodae</name>
    <name type="common">Parasitoid wasp</name>
    <dbReference type="NCBI Taxonomy" id="165561"/>
    <lineage>
        <taxon>Eukaryota</taxon>
        <taxon>Metazoa</taxon>
        <taxon>Ecdysozoa</taxon>
        <taxon>Arthropoda</taxon>
        <taxon>Hexapoda</taxon>
        <taxon>Insecta</taxon>
        <taxon>Pterygota</taxon>
        <taxon>Neoptera</taxon>
        <taxon>Endopterygota</taxon>
        <taxon>Hymenoptera</taxon>
        <taxon>Apocrita</taxon>
        <taxon>Ichneumonoidea</taxon>
        <taxon>Braconidae</taxon>
        <taxon>Euphorinae</taxon>
        <taxon>Microctonus</taxon>
    </lineage>
</organism>
<dbReference type="InterPro" id="IPR001623">
    <property type="entry name" value="DnaJ_domain"/>
</dbReference>
<dbReference type="Gene3D" id="1.10.287.110">
    <property type="entry name" value="DnaJ domain"/>
    <property type="match status" value="1"/>
</dbReference>
<dbReference type="PANTHER" id="PTHR44825:SF1">
    <property type="entry name" value="DNAJ HOMOLOG SUBFAMILY C MEMBER 4"/>
    <property type="match status" value="1"/>
</dbReference>
<evidence type="ECO:0000313" key="4">
    <source>
        <dbReference type="Proteomes" id="UP001168972"/>
    </source>
</evidence>
<dbReference type="SUPFAM" id="SSF46565">
    <property type="entry name" value="Chaperone J-domain"/>
    <property type="match status" value="1"/>
</dbReference>
<feature type="domain" description="J" evidence="2">
    <location>
        <begin position="26"/>
        <end position="92"/>
    </location>
</feature>